<evidence type="ECO:0000313" key="2">
    <source>
        <dbReference type="EMBL" id="RWQ95614.1"/>
    </source>
</evidence>
<dbReference type="InterPro" id="IPR029063">
    <property type="entry name" value="SAM-dependent_MTases_sf"/>
</dbReference>
<gene>
    <name evidence="2" type="ORF">C8Q69DRAFT_527753</name>
</gene>
<dbReference type="Proteomes" id="UP000283841">
    <property type="component" value="Unassembled WGS sequence"/>
</dbReference>
<proteinExistence type="predicted"/>
<organism evidence="2 3">
    <name type="scientific">Byssochlamys spectabilis</name>
    <name type="common">Paecilomyces variotii</name>
    <dbReference type="NCBI Taxonomy" id="264951"/>
    <lineage>
        <taxon>Eukaryota</taxon>
        <taxon>Fungi</taxon>
        <taxon>Dikarya</taxon>
        <taxon>Ascomycota</taxon>
        <taxon>Pezizomycotina</taxon>
        <taxon>Eurotiomycetes</taxon>
        <taxon>Eurotiomycetidae</taxon>
        <taxon>Eurotiales</taxon>
        <taxon>Thermoascaceae</taxon>
        <taxon>Paecilomyces</taxon>
    </lineage>
</organism>
<dbReference type="STRING" id="264951.A0A443HV42"/>
<dbReference type="Gene3D" id="3.40.50.150">
    <property type="entry name" value="Vaccinia Virus protein VP39"/>
    <property type="match status" value="1"/>
</dbReference>
<comment type="caution">
    <text evidence="2">The sequence shown here is derived from an EMBL/GenBank/DDBJ whole genome shotgun (WGS) entry which is preliminary data.</text>
</comment>
<keyword evidence="3" id="KW-1185">Reference proteome</keyword>
<dbReference type="AlphaFoldDB" id="A0A443HV42"/>
<dbReference type="VEuPathDB" id="FungiDB:C8Q69DRAFT_527753"/>
<dbReference type="PANTHER" id="PTHR43591:SF24">
    <property type="entry name" value="2-METHOXY-6-POLYPRENYL-1,4-BENZOQUINOL METHYLASE, MITOCHONDRIAL"/>
    <property type="match status" value="1"/>
</dbReference>
<dbReference type="GO" id="GO:0008168">
    <property type="term" value="F:methyltransferase activity"/>
    <property type="evidence" value="ECO:0007669"/>
    <property type="project" value="UniProtKB-KW"/>
</dbReference>
<evidence type="ECO:0000313" key="3">
    <source>
        <dbReference type="Proteomes" id="UP000283841"/>
    </source>
</evidence>
<keyword evidence="2" id="KW-0808">Transferase</keyword>
<dbReference type="RefSeq" id="XP_028485259.1">
    <property type="nucleotide sequence ID" value="XM_028633653.1"/>
</dbReference>
<dbReference type="GO" id="GO:0032259">
    <property type="term" value="P:methylation"/>
    <property type="evidence" value="ECO:0007669"/>
    <property type="project" value="UniProtKB-KW"/>
</dbReference>
<dbReference type="InterPro" id="IPR041698">
    <property type="entry name" value="Methyltransf_25"/>
</dbReference>
<dbReference type="CDD" id="cd02440">
    <property type="entry name" value="AdoMet_MTases"/>
    <property type="match status" value="1"/>
</dbReference>
<dbReference type="PANTHER" id="PTHR43591">
    <property type="entry name" value="METHYLTRANSFERASE"/>
    <property type="match status" value="1"/>
</dbReference>
<dbReference type="Pfam" id="PF13649">
    <property type="entry name" value="Methyltransf_25"/>
    <property type="match status" value="1"/>
</dbReference>
<dbReference type="EMBL" id="RCNU01000005">
    <property type="protein sequence ID" value="RWQ95614.1"/>
    <property type="molecule type" value="Genomic_DNA"/>
</dbReference>
<evidence type="ECO:0000259" key="1">
    <source>
        <dbReference type="Pfam" id="PF13649"/>
    </source>
</evidence>
<protein>
    <submittedName>
        <fullName evidence="2">S-adenosyl-L-methionine-dependent methyltransferase</fullName>
    </submittedName>
</protein>
<reference evidence="2 3" key="1">
    <citation type="journal article" date="2018" name="Front. Microbiol.">
        <title>Genomic and genetic insights into a cosmopolitan fungus, Paecilomyces variotii (Eurotiales).</title>
        <authorList>
            <person name="Urquhart A.S."/>
            <person name="Mondo S.J."/>
            <person name="Makela M.R."/>
            <person name="Hane J.K."/>
            <person name="Wiebenga A."/>
            <person name="He G."/>
            <person name="Mihaltcheva S."/>
            <person name="Pangilinan J."/>
            <person name="Lipzen A."/>
            <person name="Barry K."/>
            <person name="de Vries R.P."/>
            <person name="Grigoriev I.V."/>
            <person name="Idnurm A."/>
        </authorList>
    </citation>
    <scope>NUCLEOTIDE SEQUENCE [LARGE SCALE GENOMIC DNA]</scope>
    <source>
        <strain evidence="2 3">CBS 101075</strain>
    </source>
</reference>
<dbReference type="GeneID" id="39602930"/>
<dbReference type="SUPFAM" id="SSF53335">
    <property type="entry name" value="S-adenosyl-L-methionine-dependent methyltransferases"/>
    <property type="match status" value="1"/>
</dbReference>
<keyword evidence="2" id="KW-0489">Methyltransferase</keyword>
<sequence>MTDPEAGTVELDTSYLETVTVEGRDFQQYSINNRIYFGPVDDDEAERLELQHRVFNRVFDDRLIFPPIRRPTRILDCGYGAGAWAVEVAEQYPNCEMTKVIGVDVSPHMKPDETPENLWLQVDDLNRRFTFSSGSFDLVQSRLVASGINRSRWPTYIRDIVRVLRRGGWVQMVEIYFNVQSDNGSLTERHALSQWSAKYRASLEDLKDLRVGTRLGSLLTAAGLVDVETKMIQLPLSGWPSDPRMREIGTSNQENVHRLLSAMAIYPFTQRLHMPRAEFEVLVAQARQEANNRSLKAYFPLYVTIGRKP</sequence>
<name>A0A443HV42_BYSSP</name>
<feature type="domain" description="Methyltransferase" evidence="1">
    <location>
        <begin position="74"/>
        <end position="168"/>
    </location>
</feature>
<accession>A0A443HV42</accession>